<evidence type="ECO:0000313" key="3">
    <source>
        <dbReference type="Proteomes" id="UP000092124"/>
    </source>
</evidence>
<protein>
    <submittedName>
        <fullName evidence="2">Uncharacterized protein</fullName>
    </submittedName>
</protein>
<dbReference type="EMBL" id="LZPO01044928">
    <property type="protein sequence ID" value="OBS73677.1"/>
    <property type="molecule type" value="Genomic_DNA"/>
</dbReference>
<dbReference type="AlphaFoldDB" id="A0A1A6H7U8"/>
<sequence length="73" mass="8473">MFFSAFLHQSRDLAAYCFNSNFKHKKVVTLIEEEEKHRESNRTEVQDHSGIHTFQHGHYESDPGGSDAQLQHS</sequence>
<organism evidence="2 3">
    <name type="scientific">Neotoma lepida</name>
    <name type="common">Desert woodrat</name>
    <dbReference type="NCBI Taxonomy" id="56216"/>
    <lineage>
        <taxon>Eukaryota</taxon>
        <taxon>Metazoa</taxon>
        <taxon>Chordata</taxon>
        <taxon>Craniata</taxon>
        <taxon>Vertebrata</taxon>
        <taxon>Euteleostomi</taxon>
        <taxon>Mammalia</taxon>
        <taxon>Eutheria</taxon>
        <taxon>Euarchontoglires</taxon>
        <taxon>Glires</taxon>
        <taxon>Rodentia</taxon>
        <taxon>Myomorpha</taxon>
        <taxon>Muroidea</taxon>
        <taxon>Cricetidae</taxon>
        <taxon>Neotominae</taxon>
        <taxon>Neotoma</taxon>
    </lineage>
</organism>
<proteinExistence type="predicted"/>
<feature type="compositionally biased region" description="Basic and acidic residues" evidence="1">
    <location>
        <begin position="35"/>
        <end position="50"/>
    </location>
</feature>
<accession>A0A1A6H7U8</accession>
<evidence type="ECO:0000313" key="2">
    <source>
        <dbReference type="EMBL" id="OBS73677.1"/>
    </source>
</evidence>
<keyword evidence="3" id="KW-1185">Reference proteome</keyword>
<reference evidence="2 3" key="1">
    <citation type="submission" date="2016-06" db="EMBL/GenBank/DDBJ databases">
        <title>The Draft Genome Sequence and Annotation of the Desert Woodrat Neotoma lepida.</title>
        <authorList>
            <person name="Campbell M."/>
            <person name="Oakeson K.F."/>
            <person name="Yandell M."/>
            <person name="Halpert J.R."/>
            <person name="Dearing D."/>
        </authorList>
    </citation>
    <scope>NUCLEOTIDE SEQUENCE [LARGE SCALE GENOMIC DNA]</scope>
    <source>
        <strain evidence="2">417</strain>
        <tissue evidence="2">Liver</tissue>
    </source>
</reference>
<dbReference type="Proteomes" id="UP000092124">
    <property type="component" value="Unassembled WGS sequence"/>
</dbReference>
<evidence type="ECO:0000256" key="1">
    <source>
        <dbReference type="SAM" id="MobiDB-lite"/>
    </source>
</evidence>
<feature type="region of interest" description="Disordered" evidence="1">
    <location>
        <begin position="35"/>
        <end position="73"/>
    </location>
</feature>
<comment type="caution">
    <text evidence="2">The sequence shown here is derived from an EMBL/GenBank/DDBJ whole genome shotgun (WGS) entry which is preliminary data.</text>
</comment>
<gene>
    <name evidence="2" type="ORF">A6R68_15786</name>
</gene>
<name>A0A1A6H7U8_NEOLE</name>